<keyword evidence="2" id="KW-0805">Transcription regulation</keyword>
<keyword evidence="8" id="KW-1185">Reference proteome</keyword>
<protein>
    <submittedName>
        <fullName evidence="7">DNA-directed RNA polymerase sigma-70 factor</fullName>
    </submittedName>
</protein>
<keyword evidence="4" id="KW-0804">Transcription</keyword>
<dbReference type="Gene3D" id="1.10.1740.10">
    <property type="match status" value="1"/>
</dbReference>
<dbReference type="Proteomes" id="UP000321523">
    <property type="component" value="Unassembled WGS sequence"/>
</dbReference>
<dbReference type="GO" id="GO:0016987">
    <property type="term" value="F:sigma factor activity"/>
    <property type="evidence" value="ECO:0007669"/>
    <property type="project" value="UniProtKB-KW"/>
</dbReference>
<dbReference type="NCBIfam" id="TIGR02937">
    <property type="entry name" value="sigma70-ECF"/>
    <property type="match status" value="1"/>
</dbReference>
<dbReference type="Pfam" id="PF04542">
    <property type="entry name" value="Sigma70_r2"/>
    <property type="match status" value="1"/>
</dbReference>
<reference evidence="7 8" key="1">
    <citation type="submission" date="2019-07" db="EMBL/GenBank/DDBJ databases">
        <title>Whole genome shotgun sequence of Skermanella aerolata NBRC 106429.</title>
        <authorList>
            <person name="Hosoyama A."/>
            <person name="Uohara A."/>
            <person name="Ohji S."/>
            <person name="Ichikawa N."/>
        </authorList>
    </citation>
    <scope>NUCLEOTIDE SEQUENCE [LARGE SCALE GENOMIC DNA]</scope>
    <source>
        <strain evidence="7 8">NBRC 106429</strain>
    </source>
</reference>
<evidence type="ECO:0000256" key="2">
    <source>
        <dbReference type="ARBA" id="ARBA00023015"/>
    </source>
</evidence>
<evidence type="ECO:0000256" key="3">
    <source>
        <dbReference type="ARBA" id="ARBA00023082"/>
    </source>
</evidence>
<evidence type="ECO:0000259" key="5">
    <source>
        <dbReference type="Pfam" id="PF04542"/>
    </source>
</evidence>
<dbReference type="InterPro" id="IPR013324">
    <property type="entry name" value="RNA_pol_sigma_r3/r4-like"/>
</dbReference>
<feature type="domain" description="RNA polymerase sigma factor 70 region 4 type 2" evidence="6">
    <location>
        <begin position="96"/>
        <end position="146"/>
    </location>
</feature>
<dbReference type="InterPro" id="IPR014284">
    <property type="entry name" value="RNA_pol_sigma-70_dom"/>
</dbReference>
<dbReference type="InterPro" id="IPR013249">
    <property type="entry name" value="RNA_pol_sigma70_r4_t2"/>
</dbReference>
<dbReference type="SUPFAM" id="SSF88946">
    <property type="entry name" value="Sigma2 domain of RNA polymerase sigma factors"/>
    <property type="match status" value="1"/>
</dbReference>
<keyword evidence="7" id="KW-0240">DNA-directed RNA polymerase</keyword>
<dbReference type="Pfam" id="PF08281">
    <property type="entry name" value="Sigma70_r4_2"/>
    <property type="match status" value="1"/>
</dbReference>
<evidence type="ECO:0000256" key="4">
    <source>
        <dbReference type="ARBA" id="ARBA00023163"/>
    </source>
</evidence>
<dbReference type="GO" id="GO:0003677">
    <property type="term" value="F:DNA binding"/>
    <property type="evidence" value="ECO:0007669"/>
    <property type="project" value="InterPro"/>
</dbReference>
<dbReference type="EMBL" id="BJYZ01000032">
    <property type="protein sequence ID" value="GEO41877.1"/>
    <property type="molecule type" value="Genomic_DNA"/>
</dbReference>
<accession>A0A512DZG5</accession>
<evidence type="ECO:0000313" key="8">
    <source>
        <dbReference type="Proteomes" id="UP000321523"/>
    </source>
</evidence>
<gene>
    <name evidence="7" type="ORF">SAE02_60250</name>
</gene>
<dbReference type="Gene3D" id="1.10.10.10">
    <property type="entry name" value="Winged helix-like DNA-binding domain superfamily/Winged helix DNA-binding domain"/>
    <property type="match status" value="1"/>
</dbReference>
<dbReference type="InterPro" id="IPR007627">
    <property type="entry name" value="RNA_pol_sigma70_r2"/>
</dbReference>
<dbReference type="GO" id="GO:0000428">
    <property type="term" value="C:DNA-directed RNA polymerase complex"/>
    <property type="evidence" value="ECO:0007669"/>
    <property type="project" value="UniProtKB-KW"/>
</dbReference>
<keyword evidence="3" id="KW-0731">Sigma factor</keyword>
<dbReference type="PANTHER" id="PTHR43133:SF25">
    <property type="entry name" value="RNA POLYMERASE SIGMA FACTOR RFAY-RELATED"/>
    <property type="match status" value="1"/>
</dbReference>
<feature type="domain" description="RNA polymerase sigma-70 region 2" evidence="5">
    <location>
        <begin position="4"/>
        <end position="62"/>
    </location>
</feature>
<dbReference type="InterPro" id="IPR013325">
    <property type="entry name" value="RNA_pol_sigma_r2"/>
</dbReference>
<dbReference type="SUPFAM" id="SSF88659">
    <property type="entry name" value="Sigma3 and sigma4 domains of RNA polymerase sigma factors"/>
    <property type="match status" value="1"/>
</dbReference>
<evidence type="ECO:0000313" key="7">
    <source>
        <dbReference type="EMBL" id="GEO41877.1"/>
    </source>
</evidence>
<proteinExistence type="inferred from homology"/>
<dbReference type="InterPro" id="IPR039425">
    <property type="entry name" value="RNA_pol_sigma-70-like"/>
</dbReference>
<comment type="similarity">
    <text evidence="1">Belongs to the sigma-70 factor family. ECF subfamily.</text>
</comment>
<dbReference type="GO" id="GO:0006352">
    <property type="term" value="P:DNA-templated transcription initiation"/>
    <property type="evidence" value="ECO:0007669"/>
    <property type="project" value="InterPro"/>
</dbReference>
<evidence type="ECO:0000259" key="6">
    <source>
        <dbReference type="Pfam" id="PF08281"/>
    </source>
</evidence>
<organism evidence="7 8">
    <name type="scientific">Skermanella aerolata</name>
    <dbReference type="NCBI Taxonomy" id="393310"/>
    <lineage>
        <taxon>Bacteria</taxon>
        <taxon>Pseudomonadati</taxon>
        <taxon>Pseudomonadota</taxon>
        <taxon>Alphaproteobacteria</taxon>
        <taxon>Rhodospirillales</taxon>
        <taxon>Azospirillaceae</taxon>
        <taxon>Skermanella</taxon>
    </lineage>
</organism>
<dbReference type="InterPro" id="IPR036388">
    <property type="entry name" value="WH-like_DNA-bd_sf"/>
</dbReference>
<comment type="caution">
    <text evidence="7">The sequence shown here is derived from an EMBL/GenBank/DDBJ whole genome shotgun (WGS) entry which is preliminary data.</text>
</comment>
<sequence>MSILPKMQRFAHTLTGLRDDADNLVQRACERFLRTPETPDKVARLENWMYRVIHNAWVDENRSMPTKYPDPLETDGEIAGKRGGHSVSEPPNLTRVRLEMASLPVDQRAVLMLVCVDGLSYQEAAGVLSIPAGVLASRLSRARLALAEKLRQSNDGEAPQADGKTG</sequence>
<name>A0A512DZG5_9PROT</name>
<dbReference type="AlphaFoldDB" id="A0A512DZG5"/>
<dbReference type="PANTHER" id="PTHR43133">
    <property type="entry name" value="RNA POLYMERASE ECF-TYPE SIGMA FACTO"/>
    <property type="match status" value="1"/>
</dbReference>
<evidence type="ECO:0000256" key="1">
    <source>
        <dbReference type="ARBA" id="ARBA00010641"/>
    </source>
</evidence>